<dbReference type="GO" id="GO:0005737">
    <property type="term" value="C:cytoplasm"/>
    <property type="evidence" value="ECO:0007669"/>
    <property type="project" value="TreeGrafter"/>
</dbReference>
<gene>
    <name evidence="3" type="ORF">BU16DRAFT_470549</name>
</gene>
<organism evidence="3 4">
    <name type="scientific">Lophium mytilinum</name>
    <dbReference type="NCBI Taxonomy" id="390894"/>
    <lineage>
        <taxon>Eukaryota</taxon>
        <taxon>Fungi</taxon>
        <taxon>Dikarya</taxon>
        <taxon>Ascomycota</taxon>
        <taxon>Pezizomycotina</taxon>
        <taxon>Dothideomycetes</taxon>
        <taxon>Pleosporomycetidae</taxon>
        <taxon>Mytilinidiales</taxon>
        <taxon>Mytilinidiaceae</taxon>
        <taxon>Lophium</taxon>
    </lineage>
</organism>
<reference evidence="3" key="1">
    <citation type="journal article" date="2020" name="Stud. Mycol.">
        <title>101 Dothideomycetes genomes: a test case for predicting lifestyles and emergence of pathogens.</title>
        <authorList>
            <person name="Haridas S."/>
            <person name="Albert R."/>
            <person name="Binder M."/>
            <person name="Bloem J."/>
            <person name="Labutti K."/>
            <person name="Salamov A."/>
            <person name="Andreopoulos B."/>
            <person name="Baker S."/>
            <person name="Barry K."/>
            <person name="Bills G."/>
            <person name="Bluhm B."/>
            <person name="Cannon C."/>
            <person name="Castanera R."/>
            <person name="Culley D."/>
            <person name="Daum C."/>
            <person name="Ezra D."/>
            <person name="Gonzalez J."/>
            <person name="Henrissat B."/>
            <person name="Kuo A."/>
            <person name="Liang C."/>
            <person name="Lipzen A."/>
            <person name="Lutzoni F."/>
            <person name="Magnuson J."/>
            <person name="Mondo S."/>
            <person name="Nolan M."/>
            <person name="Ohm R."/>
            <person name="Pangilinan J."/>
            <person name="Park H.-J."/>
            <person name="Ramirez L."/>
            <person name="Alfaro M."/>
            <person name="Sun H."/>
            <person name="Tritt A."/>
            <person name="Yoshinaga Y."/>
            <person name="Zwiers L.-H."/>
            <person name="Turgeon B."/>
            <person name="Goodwin S."/>
            <person name="Spatafora J."/>
            <person name="Crous P."/>
            <person name="Grigoriev I."/>
        </authorList>
    </citation>
    <scope>NUCLEOTIDE SEQUENCE</scope>
    <source>
        <strain evidence="3">CBS 269.34</strain>
    </source>
</reference>
<evidence type="ECO:0000256" key="1">
    <source>
        <dbReference type="ARBA" id="ARBA00022801"/>
    </source>
</evidence>
<dbReference type="InterPro" id="IPR029058">
    <property type="entry name" value="AB_hydrolase_fold"/>
</dbReference>
<keyword evidence="4" id="KW-1185">Reference proteome</keyword>
<keyword evidence="1" id="KW-0378">Hydrolase</keyword>
<feature type="domain" description="Serine hydrolase" evidence="2">
    <location>
        <begin position="2"/>
        <end position="192"/>
    </location>
</feature>
<accession>A0A6A6QFX0</accession>
<dbReference type="InterPro" id="IPR005645">
    <property type="entry name" value="FSH-like_dom"/>
</dbReference>
<dbReference type="SUPFAM" id="SSF53474">
    <property type="entry name" value="alpha/beta-Hydrolases"/>
    <property type="match status" value="1"/>
</dbReference>
<dbReference type="Pfam" id="PF03959">
    <property type="entry name" value="FSH1"/>
    <property type="match status" value="1"/>
</dbReference>
<dbReference type="GO" id="GO:0005634">
    <property type="term" value="C:nucleus"/>
    <property type="evidence" value="ECO:0007669"/>
    <property type="project" value="TreeGrafter"/>
</dbReference>
<dbReference type="PANTHER" id="PTHR48070:SF7">
    <property type="entry name" value="SERINE HYDROLASE FSH DOMAIN-CONTAINING PROTEIN-RELATED"/>
    <property type="match status" value="1"/>
</dbReference>
<evidence type="ECO:0000313" key="3">
    <source>
        <dbReference type="EMBL" id="KAF2490387.1"/>
    </source>
</evidence>
<dbReference type="EMBL" id="MU004197">
    <property type="protein sequence ID" value="KAF2490387.1"/>
    <property type="molecule type" value="Genomic_DNA"/>
</dbReference>
<evidence type="ECO:0000313" key="4">
    <source>
        <dbReference type="Proteomes" id="UP000799750"/>
    </source>
</evidence>
<dbReference type="GO" id="GO:0019748">
    <property type="term" value="P:secondary metabolic process"/>
    <property type="evidence" value="ECO:0007669"/>
    <property type="project" value="TreeGrafter"/>
</dbReference>
<sequence>MRFLCLHGLGTNSEIFSAQTVSLRYEMEDGHAFDFVEGTIPASPAPETKSYYPDADAHFNYFDLDSVESMQRALKQLDDYVELEGPYDGVIAYSHGAALVATYIAAHTRPPFKCAIFISGARPADPTVLQRGELRLLNAEQDGVLLHLPTAHIWGTNDSLYPDTSQYLSQLCDSESRAVFLHEEGHNVPGGKAREAVLGASKAIRRTMDKAMVVLQ</sequence>
<dbReference type="Proteomes" id="UP000799750">
    <property type="component" value="Unassembled WGS sequence"/>
</dbReference>
<proteinExistence type="predicted"/>
<dbReference type="GO" id="GO:0016787">
    <property type="term" value="F:hydrolase activity"/>
    <property type="evidence" value="ECO:0007669"/>
    <property type="project" value="UniProtKB-KW"/>
</dbReference>
<dbReference type="PANTHER" id="PTHR48070">
    <property type="entry name" value="ESTERASE OVCA2"/>
    <property type="match status" value="1"/>
</dbReference>
<dbReference type="AlphaFoldDB" id="A0A6A6QFX0"/>
<dbReference type="Gene3D" id="3.40.50.1820">
    <property type="entry name" value="alpha/beta hydrolase"/>
    <property type="match status" value="1"/>
</dbReference>
<dbReference type="InterPro" id="IPR050593">
    <property type="entry name" value="LovG"/>
</dbReference>
<dbReference type="OrthoDB" id="2094269at2759"/>
<protein>
    <recommendedName>
        <fullName evidence="2">Serine hydrolase domain-containing protein</fullName>
    </recommendedName>
</protein>
<evidence type="ECO:0000259" key="2">
    <source>
        <dbReference type="Pfam" id="PF03959"/>
    </source>
</evidence>
<name>A0A6A6QFX0_9PEZI</name>